<dbReference type="PANTHER" id="PTHR19411">
    <property type="entry name" value="PROTEIN BUD31-RELATED"/>
    <property type="match status" value="1"/>
</dbReference>
<evidence type="ECO:0000256" key="3">
    <source>
        <dbReference type="ARBA" id="ARBA00023242"/>
    </source>
</evidence>
<evidence type="ECO:0000256" key="1">
    <source>
        <dbReference type="ARBA" id="ARBA00004123"/>
    </source>
</evidence>
<dbReference type="PANTHER" id="PTHR19411:SF0">
    <property type="entry name" value="PROTEIN BUD31 HOMOLOG"/>
    <property type="match status" value="1"/>
</dbReference>
<protein>
    <submittedName>
        <fullName evidence="4">LADA_0E14026g1_1</fullName>
    </submittedName>
</protein>
<comment type="similarity">
    <text evidence="2">Belongs to the BUD31 (G10) family.</text>
</comment>
<evidence type="ECO:0000313" key="5">
    <source>
        <dbReference type="Proteomes" id="UP000190274"/>
    </source>
</evidence>
<dbReference type="Proteomes" id="UP000190274">
    <property type="component" value="Chromosome E"/>
</dbReference>
<keyword evidence="5" id="KW-1185">Reference proteome</keyword>
<accession>A0A1G4JG74</accession>
<dbReference type="InterPro" id="IPR001748">
    <property type="entry name" value="BUD31"/>
</dbReference>
<dbReference type="EMBL" id="LT598455">
    <property type="protein sequence ID" value="SCU89168.1"/>
    <property type="molecule type" value="Genomic_DNA"/>
</dbReference>
<dbReference type="STRING" id="1266660.A0A1G4JG74"/>
<keyword evidence="3" id="KW-0539">Nucleus</keyword>
<evidence type="ECO:0000313" key="4">
    <source>
        <dbReference type="EMBL" id="SCU89168.1"/>
    </source>
</evidence>
<gene>
    <name evidence="4" type="ORF">LADA_0E14026G</name>
</gene>
<organism evidence="4 5">
    <name type="scientific">Lachancea dasiensis</name>
    <dbReference type="NCBI Taxonomy" id="1072105"/>
    <lineage>
        <taxon>Eukaryota</taxon>
        <taxon>Fungi</taxon>
        <taxon>Dikarya</taxon>
        <taxon>Ascomycota</taxon>
        <taxon>Saccharomycotina</taxon>
        <taxon>Saccharomycetes</taxon>
        <taxon>Saccharomycetales</taxon>
        <taxon>Saccharomycetaceae</taxon>
        <taxon>Lachancea</taxon>
    </lineage>
</organism>
<dbReference type="AlphaFoldDB" id="A0A1G4JG74"/>
<sequence>MPRIKTKRTKAAPEGFEQIKPTLTDFDHRLRKLQDNGASRMAAKANEGSWKVFQLTNERSRYIYDLYFKRKAISKELYDWLLRERYADKMLISKWKKRGYEKLCCLKCIQSSESATQGNTCICRVPRATLVKNSSDGVVTFTRCVHCGCAGCSSSD</sequence>
<dbReference type="GO" id="GO:0005686">
    <property type="term" value="C:U2 snRNP"/>
    <property type="evidence" value="ECO:0007669"/>
    <property type="project" value="EnsemblFungi"/>
</dbReference>
<proteinExistence type="inferred from homology"/>
<dbReference type="OrthoDB" id="277109at2759"/>
<dbReference type="PRINTS" id="PR00322">
    <property type="entry name" value="G10"/>
</dbReference>
<dbReference type="GO" id="GO:0005681">
    <property type="term" value="C:spliceosomal complex"/>
    <property type="evidence" value="ECO:0007669"/>
    <property type="project" value="TreeGrafter"/>
</dbReference>
<comment type="subcellular location">
    <subcellularLocation>
        <location evidence="1">Nucleus</location>
    </subcellularLocation>
</comment>
<dbReference type="GO" id="GO:0000974">
    <property type="term" value="C:Prp19 complex"/>
    <property type="evidence" value="ECO:0007669"/>
    <property type="project" value="EnsemblFungi"/>
</dbReference>
<evidence type="ECO:0000256" key="2">
    <source>
        <dbReference type="ARBA" id="ARBA00005287"/>
    </source>
</evidence>
<dbReference type="GO" id="GO:0000398">
    <property type="term" value="P:mRNA splicing, via spliceosome"/>
    <property type="evidence" value="ECO:0007669"/>
    <property type="project" value="EnsemblFungi"/>
</dbReference>
<dbReference type="Pfam" id="PF01125">
    <property type="entry name" value="BUD31"/>
    <property type="match status" value="1"/>
</dbReference>
<reference evidence="5" key="1">
    <citation type="submission" date="2016-03" db="EMBL/GenBank/DDBJ databases">
        <authorList>
            <person name="Devillers H."/>
        </authorList>
    </citation>
    <scope>NUCLEOTIDE SEQUENCE [LARGE SCALE GENOMIC DNA]</scope>
</reference>
<name>A0A1G4JG74_9SACH</name>